<dbReference type="InterPro" id="IPR036259">
    <property type="entry name" value="MFS_trans_sf"/>
</dbReference>
<feature type="transmembrane region" description="Helical" evidence="7">
    <location>
        <begin position="183"/>
        <end position="203"/>
    </location>
</feature>
<dbReference type="PANTHER" id="PTHR48022">
    <property type="entry name" value="PLASTIDIC GLUCOSE TRANSPORTER 4"/>
    <property type="match status" value="1"/>
</dbReference>
<feature type="transmembrane region" description="Helical" evidence="7">
    <location>
        <begin position="308"/>
        <end position="329"/>
    </location>
</feature>
<keyword evidence="5 7" id="KW-0472">Membrane</keyword>
<accession>A0ABR3WUH2</accession>
<dbReference type="EMBL" id="JAZHXJ010000252">
    <property type="protein sequence ID" value="KAL1866974.1"/>
    <property type="molecule type" value="Genomic_DNA"/>
</dbReference>
<dbReference type="Proteomes" id="UP001586593">
    <property type="component" value="Unassembled WGS sequence"/>
</dbReference>
<evidence type="ECO:0000256" key="3">
    <source>
        <dbReference type="ARBA" id="ARBA00022692"/>
    </source>
</evidence>
<feature type="domain" description="Major facilitator superfamily (MFS) profile" evidence="8">
    <location>
        <begin position="17"/>
        <end position="457"/>
    </location>
</feature>
<dbReference type="PROSITE" id="PS50850">
    <property type="entry name" value="MFS"/>
    <property type="match status" value="1"/>
</dbReference>
<dbReference type="Pfam" id="PF00083">
    <property type="entry name" value="Sugar_tr"/>
    <property type="match status" value="1"/>
</dbReference>
<feature type="transmembrane region" description="Helical" evidence="7">
    <location>
        <begin position="123"/>
        <end position="139"/>
    </location>
</feature>
<feature type="transmembrane region" description="Helical" evidence="7">
    <location>
        <begin position="94"/>
        <end position="111"/>
    </location>
</feature>
<dbReference type="SUPFAM" id="SSF103473">
    <property type="entry name" value="MFS general substrate transporter"/>
    <property type="match status" value="1"/>
</dbReference>
<evidence type="ECO:0000259" key="8">
    <source>
        <dbReference type="PROSITE" id="PS50850"/>
    </source>
</evidence>
<evidence type="ECO:0000256" key="7">
    <source>
        <dbReference type="SAM" id="Phobius"/>
    </source>
</evidence>
<name>A0ABR3WUH2_9PEZI</name>
<dbReference type="InterPro" id="IPR020846">
    <property type="entry name" value="MFS_dom"/>
</dbReference>
<dbReference type="PANTHER" id="PTHR48022:SF2">
    <property type="entry name" value="PLASTIDIC GLUCOSE TRANSPORTER 4"/>
    <property type="match status" value="1"/>
</dbReference>
<feature type="transmembrane region" description="Helical" evidence="7">
    <location>
        <begin position="12"/>
        <end position="30"/>
    </location>
</feature>
<proteinExistence type="inferred from homology"/>
<organism evidence="9 10">
    <name type="scientific">Phialemonium thermophilum</name>
    <dbReference type="NCBI Taxonomy" id="223376"/>
    <lineage>
        <taxon>Eukaryota</taxon>
        <taxon>Fungi</taxon>
        <taxon>Dikarya</taxon>
        <taxon>Ascomycota</taxon>
        <taxon>Pezizomycotina</taxon>
        <taxon>Sordariomycetes</taxon>
        <taxon>Sordariomycetidae</taxon>
        <taxon>Cephalothecales</taxon>
        <taxon>Cephalothecaceae</taxon>
        <taxon>Phialemonium</taxon>
    </lineage>
</organism>
<feature type="region of interest" description="Disordered" evidence="6">
    <location>
        <begin position="502"/>
        <end position="534"/>
    </location>
</feature>
<protein>
    <recommendedName>
        <fullName evidence="8">Major facilitator superfamily (MFS) profile domain-containing protein</fullName>
    </recommendedName>
</protein>
<gene>
    <name evidence="9" type="ORF">VTK73DRAFT_4443</name>
</gene>
<dbReference type="InterPro" id="IPR050360">
    <property type="entry name" value="MFS_Sugar_Transporters"/>
</dbReference>
<feature type="transmembrane region" description="Helical" evidence="7">
    <location>
        <begin position="151"/>
        <end position="171"/>
    </location>
</feature>
<feature type="transmembrane region" description="Helical" evidence="7">
    <location>
        <begin position="433"/>
        <end position="453"/>
    </location>
</feature>
<evidence type="ECO:0000256" key="1">
    <source>
        <dbReference type="ARBA" id="ARBA00004141"/>
    </source>
</evidence>
<reference evidence="9 10" key="1">
    <citation type="journal article" date="2024" name="Commun. Biol.">
        <title>Comparative genomic analysis of thermophilic fungi reveals convergent evolutionary adaptations and gene losses.</title>
        <authorList>
            <person name="Steindorff A.S."/>
            <person name="Aguilar-Pontes M.V."/>
            <person name="Robinson A.J."/>
            <person name="Andreopoulos B."/>
            <person name="LaButti K."/>
            <person name="Kuo A."/>
            <person name="Mondo S."/>
            <person name="Riley R."/>
            <person name="Otillar R."/>
            <person name="Haridas S."/>
            <person name="Lipzen A."/>
            <person name="Grimwood J."/>
            <person name="Schmutz J."/>
            <person name="Clum A."/>
            <person name="Reid I.D."/>
            <person name="Moisan M.C."/>
            <person name="Butler G."/>
            <person name="Nguyen T.T.M."/>
            <person name="Dewar K."/>
            <person name="Conant G."/>
            <person name="Drula E."/>
            <person name="Henrissat B."/>
            <person name="Hansel C."/>
            <person name="Singer S."/>
            <person name="Hutchinson M.I."/>
            <person name="de Vries R.P."/>
            <person name="Natvig D.O."/>
            <person name="Powell A.J."/>
            <person name="Tsang A."/>
            <person name="Grigoriev I.V."/>
        </authorList>
    </citation>
    <scope>NUCLEOTIDE SEQUENCE [LARGE SCALE GENOMIC DNA]</scope>
    <source>
        <strain evidence="9 10">ATCC 24622</strain>
    </source>
</reference>
<evidence type="ECO:0000256" key="5">
    <source>
        <dbReference type="ARBA" id="ARBA00023136"/>
    </source>
</evidence>
<keyword evidence="4 7" id="KW-1133">Transmembrane helix</keyword>
<feature type="transmembrane region" description="Helical" evidence="7">
    <location>
        <begin position="336"/>
        <end position="355"/>
    </location>
</feature>
<comment type="caution">
    <text evidence="9">The sequence shown here is derived from an EMBL/GenBank/DDBJ whole genome shotgun (WGS) entry which is preliminary data.</text>
</comment>
<sequence length="534" mass="58699">MSASKAWRHLTPYLVFNCLVFLQGAILFGIDTGSFGSLQALPSFLRRFGVKDAKGVYGLPATRKALMNSLPWIGKIFGCGSADDFIDRLGYKKTMYAVAAIQIVALIIEMTAHEWIQFSIGRIVAYYAVGVVENAVPAYNAESAPAGARGLMSGSIMMVTGLGNLWGAGMSRAYSTTLTNKGWLIPVAMQFIPAIIMLLLVPFTPESPRWLILKGRKDEAKRVLDKIRPKKDIDSGATAAEADTIEQLIQESLATEQGSWLDIFRGNYLRRTWISCTLFVLEQMNGNQFVQSYAATFYVQRGLGAKSFTYNMIGQVVGVVGCGVGLVLFDITGRRPLFITGAFVLTLLLYLASGLGTIKNPNDSEANMILASFMLLPAFTRISASNNAFLTGAEIGGVRMRKKIMAFGTMVDVVAAFLVTFVTPYLLPGMGVKIGWIFGSVGLFSLFWGIFFFPELKGRSLEEVDELFAAKLWAWQFSKYQTHGKGHLLAVLENEGVVVTEDKTRDEQVEQQHQQVDPSKDVESDAAVREKDPK</sequence>
<feature type="transmembrane region" description="Helical" evidence="7">
    <location>
        <begin position="404"/>
        <end position="427"/>
    </location>
</feature>
<comment type="subcellular location">
    <subcellularLocation>
        <location evidence="1">Membrane</location>
        <topology evidence="1">Multi-pass membrane protein</topology>
    </subcellularLocation>
</comment>
<evidence type="ECO:0000256" key="4">
    <source>
        <dbReference type="ARBA" id="ARBA00022989"/>
    </source>
</evidence>
<evidence type="ECO:0000256" key="6">
    <source>
        <dbReference type="SAM" id="MobiDB-lite"/>
    </source>
</evidence>
<feature type="transmembrane region" description="Helical" evidence="7">
    <location>
        <begin position="367"/>
        <end position="384"/>
    </location>
</feature>
<keyword evidence="3 7" id="KW-0812">Transmembrane</keyword>
<dbReference type="InterPro" id="IPR005828">
    <property type="entry name" value="MFS_sugar_transport-like"/>
</dbReference>
<evidence type="ECO:0000313" key="10">
    <source>
        <dbReference type="Proteomes" id="UP001586593"/>
    </source>
</evidence>
<feature type="compositionally biased region" description="Basic and acidic residues" evidence="6">
    <location>
        <begin position="518"/>
        <end position="534"/>
    </location>
</feature>
<evidence type="ECO:0000313" key="9">
    <source>
        <dbReference type="EMBL" id="KAL1866974.1"/>
    </source>
</evidence>
<evidence type="ECO:0000256" key="2">
    <source>
        <dbReference type="ARBA" id="ARBA00010992"/>
    </source>
</evidence>
<dbReference type="Gene3D" id="1.20.1250.20">
    <property type="entry name" value="MFS general substrate transporter like domains"/>
    <property type="match status" value="1"/>
</dbReference>
<comment type="similarity">
    <text evidence="2">Belongs to the major facilitator superfamily. Sugar transporter (TC 2.A.1.1) family.</text>
</comment>
<keyword evidence="10" id="KW-1185">Reference proteome</keyword>